<dbReference type="AlphaFoldDB" id="A0A8H5CAN4"/>
<evidence type="ECO:0000256" key="1">
    <source>
        <dbReference type="SAM" id="MobiDB-lite"/>
    </source>
</evidence>
<evidence type="ECO:0000313" key="3">
    <source>
        <dbReference type="Proteomes" id="UP000541558"/>
    </source>
</evidence>
<dbReference type="Proteomes" id="UP000541558">
    <property type="component" value="Unassembled WGS sequence"/>
</dbReference>
<evidence type="ECO:0000313" key="2">
    <source>
        <dbReference type="EMBL" id="KAF5338327.1"/>
    </source>
</evidence>
<proteinExistence type="predicted"/>
<name>A0A8H5CAN4_9AGAR</name>
<accession>A0A8H5CAN4</accession>
<dbReference type="EMBL" id="JAACJK010000014">
    <property type="protein sequence ID" value="KAF5338327.1"/>
    <property type="molecule type" value="Genomic_DNA"/>
</dbReference>
<sequence>MRLSANISVSSMTNYVLRVTGLRRANGFCGRRERMGRRLSKPTRPGTPLDAPETPYDPMNFGNIIDKFSLQTRENGVTLGTFVALIRRESR</sequence>
<feature type="region of interest" description="Disordered" evidence="1">
    <location>
        <begin position="33"/>
        <end position="56"/>
    </location>
</feature>
<gene>
    <name evidence="2" type="ORF">D9611_012470</name>
</gene>
<keyword evidence="3" id="KW-1185">Reference proteome</keyword>
<protein>
    <submittedName>
        <fullName evidence="2">Uncharacterized protein</fullName>
    </submittedName>
</protein>
<organism evidence="2 3">
    <name type="scientific">Ephemerocybe angulata</name>
    <dbReference type="NCBI Taxonomy" id="980116"/>
    <lineage>
        <taxon>Eukaryota</taxon>
        <taxon>Fungi</taxon>
        <taxon>Dikarya</taxon>
        <taxon>Basidiomycota</taxon>
        <taxon>Agaricomycotina</taxon>
        <taxon>Agaricomycetes</taxon>
        <taxon>Agaricomycetidae</taxon>
        <taxon>Agaricales</taxon>
        <taxon>Agaricineae</taxon>
        <taxon>Psathyrellaceae</taxon>
        <taxon>Ephemerocybe</taxon>
    </lineage>
</organism>
<reference evidence="2 3" key="1">
    <citation type="journal article" date="2020" name="ISME J.">
        <title>Uncovering the hidden diversity of litter-decomposition mechanisms in mushroom-forming fungi.</title>
        <authorList>
            <person name="Floudas D."/>
            <person name="Bentzer J."/>
            <person name="Ahren D."/>
            <person name="Johansson T."/>
            <person name="Persson P."/>
            <person name="Tunlid A."/>
        </authorList>
    </citation>
    <scope>NUCLEOTIDE SEQUENCE [LARGE SCALE GENOMIC DNA]</scope>
    <source>
        <strain evidence="2 3">CBS 175.51</strain>
    </source>
</reference>
<comment type="caution">
    <text evidence="2">The sequence shown here is derived from an EMBL/GenBank/DDBJ whole genome shotgun (WGS) entry which is preliminary data.</text>
</comment>